<evidence type="ECO:0000256" key="7">
    <source>
        <dbReference type="RuleBase" id="RU366044"/>
    </source>
</evidence>
<dbReference type="GO" id="GO:0032968">
    <property type="term" value="P:positive regulation of transcription elongation by RNA polymerase II"/>
    <property type="evidence" value="ECO:0007669"/>
    <property type="project" value="InterPro"/>
</dbReference>
<evidence type="ECO:0000256" key="4">
    <source>
        <dbReference type="ARBA" id="ARBA00023125"/>
    </source>
</evidence>
<evidence type="ECO:0000313" key="10">
    <source>
        <dbReference type="Proteomes" id="UP000053477"/>
    </source>
</evidence>
<dbReference type="AlphaFoldDB" id="A0A0H2S7Q7"/>
<dbReference type="EMBL" id="KQ085884">
    <property type="protein sequence ID" value="KLO19969.1"/>
    <property type="molecule type" value="Genomic_DNA"/>
</dbReference>
<feature type="compositionally biased region" description="Acidic residues" evidence="8">
    <location>
        <begin position="472"/>
        <end position="482"/>
    </location>
</feature>
<dbReference type="PANTHER" id="PTHR13011:SF0">
    <property type="entry name" value="GENERAL TRANSCRIPTION FACTOR IIF SUBUNIT 1"/>
    <property type="match status" value="1"/>
</dbReference>
<dbReference type="FunCoup" id="A0A0H2S7Q7">
    <property type="interactions" value="57"/>
</dbReference>
<feature type="region of interest" description="Disordered" evidence="8">
    <location>
        <begin position="352"/>
        <end position="663"/>
    </location>
</feature>
<comment type="similarity">
    <text evidence="2 7">Belongs to the TFIIF alpha subunit family.</text>
</comment>
<feature type="compositionally biased region" description="Basic and acidic residues" evidence="8">
    <location>
        <begin position="368"/>
        <end position="381"/>
    </location>
</feature>
<dbReference type="InterPro" id="IPR008851">
    <property type="entry name" value="TFIIF-alpha"/>
</dbReference>
<dbReference type="STRING" id="27342.A0A0H2S7Q7"/>
<dbReference type="GO" id="GO:0006367">
    <property type="term" value="P:transcription initiation at RNA polymerase II promoter"/>
    <property type="evidence" value="ECO:0007669"/>
    <property type="project" value="InterPro"/>
</dbReference>
<comment type="function">
    <text evidence="7">TFIIF is a general transcription initiation factor that binds to RNA polymerase II and helps to recruit it to the initiation complex in collaboration with TFIIB. It promotes transcription elongation.</text>
</comment>
<gene>
    <name evidence="9" type="ORF">SCHPADRAFT_898526</name>
</gene>
<name>A0A0H2S7Q7_9AGAM</name>
<dbReference type="PANTHER" id="PTHR13011">
    <property type="entry name" value="TFIIF-ALPHA"/>
    <property type="match status" value="1"/>
</dbReference>
<evidence type="ECO:0000256" key="5">
    <source>
        <dbReference type="ARBA" id="ARBA00023163"/>
    </source>
</evidence>
<feature type="compositionally biased region" description="Polar residues" evidence="8">
    <location>
        <begin position="495"/>
        <end position="508"/>
    </location>
</feature>
<organism evidence="9 10">
    <name type="scientific">Schizopora paradoxa</name>
    <dbReference type="NCBI Taxonomy" id="27342"/>
    <lineage>
        <taxon>Eukaryota</taxon>
        <taxon>Fungi</taxon>
        <taxon>Dikarya</taxon>
        <taxon>Basidiomycota</taxon>
        <taxon>Agaricomycotina</taxon>
        <taxon>Agaricomycetes</taxon>
        <taxon>Hymenochaetales</taxon>
        <taxon>Schizoporaceae</taxon>
        <taxon>Schizopora</taxon>
    </lineage>
</organism>
<keyword evidence="10" id="KW-1185">Reference proteome</keyword>
<dbReference type="OrthoDB" id="76676at2759"/>
<feature type="compositionally biased region" description="Low complexity" evidence="8">
    <location>
        <begin position="520"/>
        <end position="533"/>
    </location>
</feature>
<dbReference type="Proteomes" id="UP000053477">
    <property type="component" value="Unassembled WGS sequence"/>
</dbReference>
<evidence type="ECO:0000256" key="6">
    <source>
        <dbReference type="ARBA" id="ARBA00023242"/>
    </source>
</evidence>
<keyword evidence="3 7" id="KW-0805">Transcription regulation</keyword>
<feature type="compositionally biased region" description="Basic and acidic residues" evidence="8">
    <location>
        <begin position="408"/>
        <end position="430"/>
    </location>
</feature>
<dbReference type="GO" id="GO:0016251">
    <property type="term" value="F:RNA polymerase II general transcription initiation factor activity"/>
    <property type="evidence" value="ECO:0007669"/>
    <property type="project" value="TreeGrafter"/>
</dbReference>
<evidence type="ECO:0000313" key="9">
    <source>
        <dbReference type="EMBL" id="KLO19969.1"/>
    </source>
</evidence>
<dbReference type="InParanoid" id="A0A0H2S7Q7"/>
<feature type="compositionally biased region" description="Low complexity" evidence="8">
    <location>
        <begin position="642"/>
        <end position="657"/>
    </location>
</feature>
<dbReference type="GO" id="GO:0003677">
    <property type="term" value="F:DNA binding"/>
    <property type="evidence" value="ECO:0007669"/>
    <property type="project" value="UniProtKB-KW"/>
</dbReference>
<dbReference type="GO" id="GO:0001096">
    <property type="term" value="F:TFIIF-class transcription factor complex binding"/>
    <property type="evidence" value="ECO:0007669"/>
    <property type="project" value="TreeGrafter"/>
</dbReference>
<reference evidence="9 10" key="1">
    <citation type="submission" date="2015-04" db="EMBL/GenBank/DDBJ databases">
        <title>Complete genome sequence of Schizopora paradoxa KUC8140, a cosmopolitan wood degrader in East Asia.</title>
        <authorList>
            <consortium name="DOE Joint Genome Institute"/>
            <person name="Min B."/>
            <person name="Park H."/>
            <person name="Jang Y."/>
            <person name="Kim J.-J."/>
            <person name="Kim K.H."/>
            <person name="Pangilinan J."/>
            <person name="Lipzen A."/>
            <person name="Riley R."/>
            <person name="Grigoriev I.V."/>
            <person name="Spatafora J.W."/>
            <person name="Choi I.-G."/>
        </authorList>
    </citation>
    <scope>NUCLEOTIDE SEQUENCE [LARGE SCALE GENOMIC DNA]</scope>
    <source>
        <strain evidence="9 10">KUC8140</strain>
    </source>
</reference>
<evidence type="ECO:0000256" key="1">
    <source>
        <dbReference type="ARBA" id="ARBA00004123"/>
    </source>
</evidence>
<dbReference type="Pfam" id="PF05793">
    <property type="entry name" value="TFIIF_alpha"/>
    <property type="match status" value="1"/>
</dbReference>
<feature type="compositionally biased region" description="Low complexity" evidence="8">
    <location>
        <begin position="75"/>
        <end position="89"/>
    </location>
</feature>
<protein>
    <recommendedName>
        <fullName evidence="7">Transcription initiation factor IIF subunit alpha</fullName>
    </recommendedName>
</protein>
<sequence length="736" mass="79322">MSTPQPARTGPARPLVRKKAAPTLFHTSLKPVQGNPPRPAQIQRLKKQESSPDSKLSAATANVRLKASPTPPPGEGTSSPSGSQASQSQPKDKGPSPNAPPADLPYQDYKLMSCARHGWRYDVMKFDSRRSVDIAAWPKPVKLNRKEPKREGAVTEGALSAGAPVPVGPMLGPDGKPVIGADGRVVMADAEGKPIHDTVRGGAGAAAVKGKDDKDKGKKKKFQKKIKQVYFVPEHVRQLRREERYPWVIEDASGQEMWVGRMEEAAKSETHALFMPAADNVFRFVPAHRWYKFQKQRPQRHVLSLEEAEKLMAQKTEKQGRWMMRLREGVATSSSQNVPATNTGLRRMIVRDAGGGGGLFSDDDEEGSGARRREARARGQDGDADEMEYESDVADDEEVNVQQGMEDEVAKEIEERLKREYRRADEKRESDDEEEEGEHLSGAGKAMKKLVRKMEKNDAYDSDKEENPYASSEDEEEDEEESQPQTQPPGEPAVQQDQNASRSGSQAPGNKLASPEKGKAPSTRPSSKTPSRAGSPAPGGALSVKTEVKQESLGGHSVVAKRATSPRLPTAPKLKQNNSRASSPLAGSGSRAGSPIPPSGLSGGKSAKRKAEDSGAGSPGAPAAGSSSNTNGQPKSKKRKASAATASGAAAGSSAAKPTVAPGTDLTPGLLIRWLRETPNATTRDCIQYFQPCLAEDAKKARFTVLMKQLVTMKEGVLMLKPPYLVGDPDKIVVQE</sequence>
<keyword evidence="6 7" id="KW-0539">Nucleus</keyword>
<feature type="region of interest" description="Disordered" evidence="8">
    <location>
        <begin position="1"/>
        <end position="106"/>
    </location>
</feature>
<comment type="subcellular location">
    <subcellularLocation>
        <location evidence="1 7">Nucleus</location>
    </subcellularLocation>
</comment>
<accession>A0A0H2S7Q7</accession>
<dbReference type="SUPFAM" id="SSF50916">
    <property type="entry name" value="Rap30/74 interaction domains"/>
    <property type="match status" value="1"/>
</dbReference>
<dbReference type="GO" id="GO:0005674">
    <property type="term" value="C:transcription factor TFIIF complex"/>
    <property type="evidence" value="ECO:0007669"/>
    <property type="project" value="TreeGrafter"/>
</dbReference>
<proteinExistence type="inferred from homology"/>
<dbReference type="InterPro" id="IPR011039">
    <property type="entry name" value="TFIIF_interaction"/>
</dbReference>
<evidence type="ECO:0000256" key="8">
    <source>
        <dbReference type="SAM" id="MobiDB-lite"/>
    </source>
</evidence>
<keyword evidence="4 7" id="KW-0238">DNA-binding</keyword>
<evidence type="ECO:0000256" key="2">
    <source>
        <dbReference type="ARBA" id="ARBA00005249"/>
    </source>
</evidence>
<feature type="compositionally biased region" description="Basic and acidic residues" evidence="8">
    <location>
        <begin position="452"/>
        <end position="467"/>
    </location>
</feature>
<keyword evidence="5 7" id="KW-0804">Transcription</keyword>
<evidence type="ECO:0000256" key="3">
    <source>
        <dbReference type="ARBA" id="ARBA00023015"/>
    </source>
</evidence>
<feature type="region of interest" description="Disordered" evidence="8">
    <location>
        <begin position="196"/>
        <end position="219"/>
    </location>
</feature>
<feature type="compositionally biased region" description="Acidic residues" evidence="8">
    <location>
        <begin position="382"/>
        <end position="407"/>
    </location>
</feature>
<feature type="compositionally biased region" description="Low complexity" evidence="8">
    <location>
        <begin position="614"/>
        <end position="628"/>
    </location>
</feature>